<dbReference type="InterPro" id="IPR000772">
    <property type="entry name" value="Ricin_B_lectin"/>
</dbReference>
<dbReference type="PANTHER" id="PTHR11675:SF43">
    <property type="entry name" value="POLYPEPTIDE N-ACETYLGALACTOSAMINYLTRANSFERASE 1"/>
    <property type="match status" value="1"/>
</dbReference>
<dbReference type="SMART" id="SM00458">
    <property type="entry name" value="RICIN"/>
    <property type="match status" value="1"/>
</dbReference>
<evidence type="ECO:0000256" key="10">
    <source>
        <dbReference type="RuleBase" id="RU361242"/>
    </source>
</evidence>
<dbReference type="FunFam" id="3.90.550.10:FF:000195">
    <property type="entry name" value="Polypeptide N-acetylgalactosaminyltransferase like 6"/>
    <property type="match status" value="1"/>
</dbReference>
<dbReference type="SUPFAM" id="SSF53448">
    <property type="entry name" value="Nucleotide-diphospho-sugar transferases"/>
    <property type="match status" value="1"/>
</dbReference>
<dbReference type="Gene3D" id="2.80.10.50">
    <property type="match status" value="1"/>
</dbReference>
<comment type="cofactor">
    <cofactor evidence="10">
        <name>Mn(2+)</name>
        <dbReference type="ChEBI" id="CHEBI:29035"/>
    </cofactor>
</comment>
<evidence type="ECO:0000313" key="13">
    <source>
        <dbReference type="Proteomes" id="UP000821853"/>
    </source>
</evidence>
<dbReference type="GO" id="GO:0004653">
    <property type="term" value="F:polypeptide N-acetylgalactosaminyltransferase activity"/>
    <property type="evidence" value="ECO:0007669"/>
    <property type="project" value="TreeGrafter"/>
</dbReference>
<accession>A0A9J6G3I2</accession>
<dbReference type="Proteomes" id="UP000821853">
    <property type="component" value="Chromosome 3"/>
</dbReference>
<keyword evidence="4 10" id="KW-0430">Lectin</keyword>
<keyword evidence="3" id="KW-0812">Transmembrane</keyword>
<evidence type="ECO:0000256" key="5">
    <source>
        <dbReference type="ARBA" id="ARBA00022968"/>
    </source>
</evidence>
<dbReference type="GO" id="GO:0000139">
    <property type="term" value="C:Golgi membrane"/>
    <property type="evidence" value="ECO:0007669"/>
    <property type="project" value="UniProtKB-SubCell"/>
</dbReference>
<keyword evidence="9 10" id="KW-1015">Disulfide bond</keyword>
<protein>
    <recommendedName>
        <fullName evidence="10">Polypeptide N-acetylgalactosaminyltransferase</fullName>
        <ecNumber evidence="10">2.4.1.-</ecNumber>
    </recommendedName>
    <alternativeName>
        <fullName evidence="10">Protein-UDP acetylgalactosaminyltransferase</fullName>
    </alternativeName>
</protein>
<dbReference type="InterPro" id="IPR029044">
    <property type="entry name" value="Nucleotide-diphossugar_trans"/>
</dbReference>
<dbReference type="Pfam" id="PF00652">
    <property type="entry name" value="Ricin_B_lectin"/>
    <property type="match status" value="1"/>
</dbReference>
<evidence type="ECO:0000259" key="11">
    <source>
        <dbReference type="SMART" id="SM00458"/>
    </source>
</evidence>
<feature type="domain" description="Ricin B lectin" evidence="11">
    <location>
        <begin position="271"/>
        <end position="412"/>
    </location>
</feature>
<dbReference type="EC" id="2.4.1.-" evidence="10"/>
<keyword evidence="10" id="KW-0328">Glycosyltransferase</keyword>
<evidence type="ECO:0000256" key="8">
    <source>
        <dbReference type="ARBA" id="ARBA00023136"/>
    </source>
</evidence>
<organism evidence="12 13">
    <name type="scientific">Haemaphysalis longicornis</name>
    <name type="common">Bush tick</name>
    <dbReference type="NCBI Taxonomy" id="44386"/>
    <lineage>
        <taxon>Eukaryota</taxon>
        <taxon>Metazoa</taxon>
        <taxon>Ecdysozoa</taxon>
        <taxon>Arthropoda</taxon>
        <taxon>Chelicerata</taxon>
        <taxon>Arachnida</taxon>
        <taxon>Acari</taxon>
        <taxon>Parasitiformes</taxon>
        <taxon>Ixodida</taxon>
        <taxon>Ixodoidea</taxon>
        <taxon>Ixodidae</taxon>
        <taxon>Haemaphysalinae</taxon>
        <taxon>Haemaphysalis</taxon>
    </lineage>
</organism>
<comment type="similarity">
    <text evidence="2 10">Belongs to the glycosyltransferase 2 family. GalNAc-T subfamily.</text>
</comment>
<dbReference type="InterPro" id="IPR001173">
    <property type="entry name" value="Glyco_trans_2-like"/>
</dbReference>
<comment type="pathway">
    <text evidence="10">Protein modification; protein glycosylation.</text>
</comment>
<keyword evidence="10" id="KW-0464">Manganese</keyword>
<dbReference type="AlphaFoldDB" id="A0A9J6G3I2"/>
<evidence type="ECO:0000313" key="12">
    <source>
        <dbReference type="EMBL" id="KAH9369643.1"/>
    </source>
</evidence>
<dbReference type="CDD" id="cd02510">
    <property type="entry name" value="pp-GalNAc-T"/>
    <property type="match status" value="1"/>
</dbReference>
<keyword evidence="13" id="KW-1185">Reference proteome</keyword>
<keyword evidence="5" id="KW-0735">Signal-anchor</keyword>
<sequence>MAGGRMERFLRRHFRPGFVKLIVLPVRGGLIRARFTGAKAASGDVIIFLDAHCEATNGWLEPIVDIIGKNRSTVVCPMIDAIEDKSLEYTGFGSDISSIGGFNWKGDFIWISLPDEWRGALKSPTEPVRSPTMAGGLFAVSREYFFEIGAYDDAMEGWGGENLEISFRTWMCGGSMVQTPCSHVGHIFRGFHPFKFPSNKNTFAINTARLAEVWMDEYKELVYTNHPEMRTIPHGDVSERKALRKRLNCKSFKWYLDNVYPNKFIPTEKVFAYGYVRNPATGMCIDSMGHDLTKREPLGIYPCHRETEIGYNQARDHKNFAAYTWGHELRKEDLCADVGPQSTVNGKVQANVIMWSCAENRVSRGIQRWDHTRGGPIRHRASGLCIESNTTHQEAVFAVPCTGADNQRWTFLHYPEARPPDTTPRNQD</sequence>
<proteinExistence type="inferred from homology"/>
<evidence type="ECO:0000256" key="6">
    <source>
        <dbReference type="ARBA" id="ARBA00022989"/>
    </source>
</evidence>
<keyword evidence="6" id="KW-1133">Transmembrane helix</keyword>
<dbReference type="OrthoDB" id="6414077at2759"/>
<dbReference type="SUPFAM" id="SSF50370">
    <property type="entry name" value="Ricin B-like lectins"/>
    <property type="match status" value="1"/>
</dbReference>
<evidence type="ECO:0000256" key="7">
    <source>
        <dbReference type="ARBA" id="ARBA00023034"/>
    </source>
</evidence>
<dbReference type="OMA" id="RYYIENA"/>
<dbReference type="Gene3D" id="3.90.550.10">
    <property type="entry name" value="Spore Coat Polysaccharide Biosynthesis Protein SpsA, Chain A"/>
    <property type="match status" value="1"/>
</dbReference>
<evidence type="ECO:0000256" key="9">
    <source>
        <dbReference type="ARBA" id="ARBA00023157"/>
    </source>
</evidence>
<dbReference type="InterPro" id="IPR045885">
    <property type="entry name" value="GalNAc-T"/>
</dbReference>
<dbReference type="EMBL" id="JABSTR010000005">
    <property type="protein sequence ID" value="KAH9369643.1"/>
    <property type="molecule type" value="Genomic_DNA"/>
</dbReference>
<dbReference type="GO" id="GO:0006493">
    <property type="term" value="P:protein O-linked glycosylation"/>
    <property type="evidence" value="ECO:0007669"/>
    <property type="project" value="TreeGrafter"/>
</dbReference>
<gene>
    <name evidence="12" type="ORF">HPB48_007610</name>
</gene>
<comment type="subcellular location">
    <subcellularLocation>
        <location evidence="1 10">Golgi apparatus membrane</location>
        <topology evidence="1 10">Single-pass type II membrane protein</topology>
    </subcellularLocation>
</comment>
<dbReference type="Pfam" id="PF00535">
    <property type="entry name" value="Glycos_transf_2"/>
    <property type="match status" value="1"/>
</dbReference>
<dbReference type="PANTHER" id="PTHR11675">
    <property type="entry name" value="N-ACETYLGALACTOSAMINYLTRANSFERASE"/>
    <property type="match status" value="1"/>
</dbReference>
<name>A0A9J6G3I2_HAELO</name>
<evidence type="ECO:0000256" key="3">
    <source>
        <dbReference type="ARBA" id="ARBA00022692"/>
    </source>
</evidence>
<evidence type="ECO:0000256" key="2">
    <source>
        <dbReference type="ARBA" id="ARBA00005680"/>
    </source>
</evidence>
<keyword evidence="8" id="KW-0472">Membrane</keyword>
<dbReference type="GO" id="GO:0030246">
    <property type="term" value="F:carbohydrate binding"/>
    <property type="evidence" value="ECO:0007669"/>
    <property type="project" value="UniProtKB-KW"/>
</dbReference>
<dbReference type="InterPro" id="IPR035992">
    <property type="entry name" value="Ricin_B-like_lectins"/>
</dbReference>
<evidence type="ECO:0000256" key="1">
    <source>
        <dbReference type="ARBA" id="ARBA00004323"/>
    </source>
</evidence>
<dbReference type="VEuPathDB" id="VectorBase:HLOH_042908"/>
<evidence type="ECO:0000256" key="4">
    <source>
        <dbReference type="ARBA" id="ARBA00022734"/>
    </source>
</evidence>
<reference evidence="12 13" key="1">
    <citation type="journal article" date="2020" name="Cell">
        <title>Large-Scale Comparative Analyses of Tick Genomes Elucidate Their Genetic Diversity and Vector Capacities.</title>
        <authorList>
            <consortium name="Tick Genome and Microbiome Consortium (TIGMIC)"/>
            <person name="Jia N."/>
            <person name="Wang J."/>
            <person name="Shi W."/>
            <person name="Du L."/>
            <person name="Sun Y."/>
            <person name="Zhan W."/>
            <person name="Jiang J.F."/>
            <person name="Wang Q."/>
            <person name="Zhang B."/>
            <person name="Ji P."/>
            <person name="Bell-Sakyi L."/>
            <person name="Cui X.M."/>
            <person name="Yuan T.T."/>
            <person name="Jiang B.G."/>
            <person name="Yang W.F."/>
            <person name="Lam T.T."/>
            <person name="Chang Q.C."/>
            <person name="Ding S.J."/>
            <person name="Wang X.J."/>
            <person name="Zhu J.G."/>
            <person name="Ruan X.D."/>
            <person name="Zhao L."/>
            <person name="Wei J.T."/>
            <person name="Ye R.Z."/>
            <person name="Que T.C."/>
            <person name="Du C.H."/>
            <person name="Zhou Y.H."/>
            <person name="Cheng J.X."/>
            <person name="Dai P.F."/>
            <person name="Guo W.B."/>
            <person name="Han X.H."/>
            <person name="Huang E.J."/>
            <person name="Li L.F."/>
            <person name="Wei W."/>
            <person name="Gao Y.C."/>
            <person name="Liu J.Z."/>
            <person name="Shao H.Z."/>
            <person name="Wang X."/>
            <person name="Wang C.C."/>
            <person name="Yang T.C."/>
            <person name="Huo Q.B."/>
            <person name="Li W."/>
            <person name="Chen H.Y."/>
            <person name="Chen S.E."/>
            <person name="Zhou L.G."/>
            <person name="Ni X.B."/>
            <person name="Tian J.H."/>
            <person name="Sheng Y."/>
            <person name="Liu T."/>
            <person name="Pan Y.S."/>
            <person name="Xia L.Y."/>
            <person name="Li J."/>
            <person name="Zhao F."/>
            <person name="Cao W.C."/>
        </authorList>
    </citation>
    <scope>NUCLEOTIDE SEQUENCE [LARGE SCALE GENOMIC DNA]</scope>
    <source>
        <strain evidence="12">HaeL-2018</strain>
    </source>
</reference>
<comment type="caution">
    <text evidence="12">The sequence shown here is derived from an EMBL/GenBank/DDBJ whole genome shotgun (WGS) entry which is preliminary data.</text>
</comment>
<dbReference type="PROSITE" id="PS50231">
    <property type="entry name" value="RICIN_B_LECTIN"/>
    <property type="match status" value="1"/>
</dbReference>
<keyword evidence="10" id="KW-0808">Transferase</keyword>
<keyword evidence="7 10" id="KW-0333">Golgi apparatus</keyword>